<evidence type="ECO:0000313" key="11">
    <source>
        <dbReference type="EMBL" id="CAH1789367.1"/>
    </source>
</evidence>
<dbReference type="InterPro" id="IPR013087">
    <property type="entry name" value="Znf_C2H2_type"/>
</dbReference>
<dbReference type="PANTHER" id="PTHR24379:SF121">
    <property type="entry name" value="C2H2-TYPE DOMAIN-CONTAINING PROTEIN"/>
    <property type="match status" value="1"/>
</dbReference>
<dbReference type="OrthoDB" id="6062080at2759"/>
<keyword evidence="4" id="KW-0677">Repeat</keyword>
<dbReference type="FunFam" id="3.30.160.60:FF:001370">
    <property type="entry name" value="Zinc finger protein"/>
    <property type="match status" value="1"/>
</dbReference>
<evidence type="ECO:0000256" key="2">
    <source>
        <dbReference type="ARBA" id="ARBA00006991"/>
    </source>
</evidence>
<keyword evidence="9" id="KW-0804">Transcription</keyword>
<dbReference type="Gene3D" id="3.30.160.60">
    <property type="entry name" value="Classic Zinc Finger"/>
    <property type="match status" value="4"/>
</dbReference>
<dbReference type="AlphaFoldDB" id="A0A8J1TQZ0"/>
<protein>
    <submittedName>
        <fullName evidence="11">Uncharacterized protein</fullName>
    </submittedName>
</protein>
<organism evidence="11 12">
    <name type="scientific">Owenia fusiformis</name>
    <name type="common">Polychaete worm</name>
    <dbReference type="NCBI Taxonomy" id="6347"/>
    <lineage>
        <taxon>Eukaryota</taxon>
        <taxon>Metazoa</taxon>
        <taxon>Spiralia</taxon>
        <taxon>Lophotrochozoa</taxon>
        <taxon>Annelida</taxon>
        <taxon>Polychaeta</taxon>
        <taxon>Sedentaria</taxon>
        <taxon>Canalipalpata</taxon>
        <taxon>Sabellida</taxon>
        <taxon>Oweniida</taxon>
        <taxon>Oweniidae</taxon>
        <taxon>Owenia</taxon>
    </lineage>
</organism>
<dbReference type="Proteomes" id="UP000749559">
    <property type="component" value="Unassembled WGS sequence"/>
</dbReference>
<comment type="caution">
    <text evidence="11">The sequence shown here is derived from an EMBL/GenBank/DDBJ whole genome shotgun (WGS) entry which is preliminary data.</text>
</comment>
<evidence type="ECO:0000256" key="4">
    <source>
        <dbReference type="ARBA" id="ARBA00022737"/>
    </source>
</evidence>
<comment type="subcellular location">
    <subcellularLocation>
        <location evidence="1">Nucleus</location>
    </subcellularLocation>
</comment>
<keyword evidence="10" id="KW-0539">Nucleus</keyword>
<dbReference type="PROSITE" id="PS00028">
    <property type="entry name" value="ZINC_FINGER_C2H2_1"/>
    <property type="match status" value="4"/>
</dbReference>
<comment type="similarity">
    <text evidence="2">Belongs to the krueppel C2H2-type zinc-finger protein family.</text>
</comment>
<dbReference type="GO" id="GO:0005634">
    <property type="term" value="C:nucleus"/>
    <property type="evidence" value="ECO:0007669"/>
    <property type="project" value="UniProtKB-SubCell"/>
</dbReference>
<proteinExistence type="inferred from homology"/>
<evidence type="ECO:0000256" key="5">
    <source>
        <dbReference type="ARBA" id="ARBA00022771"/>
    </source>
</evidence>
<evidence type="ECO:0000256" key="6">
    <source>
        <dbReference type="ARBA" id="ARBA00022833"/>
    </source>
</evidence>
<dbReference type="SUPFAM" id="SSF57667">
    <property type="entry name" value="beta-beta-alpha zinc fingers"/>
    <property type="match status" value="2"/>
</dbReference>
<reference evidence="11" key="1">
    <citation type="submission" date="2022-03" db="EMBL/GenBank/DDBJ databases">
        <authorList>
            <person name="Martin C."/>
        </authorList>
    </citation>
    <scope>NUCLEOTIDE SEQUENCE</scope>
</reference>
<keyword evidence="8" id="KW-0238">DNA-binding</keyword>
<keyword evidence="3" id="KW-0479">Metal-binding</keyword>
<dbReference type="FunFam" id="3.30.160.60:FF:000446">
    <property type="entry name" value="Zinc finger protein"/>
    <property type="match status" value="1"/>
</dbReference>
<keyword evidence="7" id="KW-0805">Transcription regulation</keyword>
<feature type="non-terminal residue" evidence="11">
    <location>
        <position position="189"/>
    </location>
</feature>
<gene>
    <name evidence="11" type="ORF">OFUS_LOCUS14738</name>
</gene>
<evidence type="ECO:0000256" key="7">
    <source>
        <dbReference type="ARBA" id="ARBA00023015"/>
    </source>
</evidence>
<dbReference type="EMBL" id="CAIIXF020000007">
    <property type="protein sequence ID" value="CAH1789367.1"/>
    <property type="molecule type" value="Genomic_DNA"/>
</dbReference>
<name>A0A8J1TQZ0_OWEFU</name>
<keyword evidence="12" id="KW-1185">Reference proteome</keyword>
<dbReference type="GO" id="GO:0008270">
    <property type="term" value="F:zinc ion binding"/>
    <property type="evidence" value="ECO:0007669"/>
    <property type="project" value="UniProtKB-KW"/>
</dbReference>
<dbReference type="PANTHER" id="PTHR24379">
    <property type="entry name" value="KRAB AND ZINC FINGER DOMAIN-CONTAINING"/>
    <property type="match status" value="1"/>
</dbReference>
<dbReference type="Pfam" id="PF00096">
    <property type="entry name" value="zf-C2H2"/>
    <property type="match status" value="3"/>
</dbReference>
<keyword evidence="6" id="KW-0862">Zinc</keyword>
<dbReference type="InterPro" id="IPR036236">
    <property type="entry name" value="Znf_C2H2_sf"/>
</dbReference>
<evidence type="ECO:0000313" key="12">
    <source>
        <dbReference type="Proteomes" id="UP000749559"/>
    </source>
</evidence>
<dbReference type="GO" id="GO:0003690">
    <property type="term" value="F:double-stranded DNA binding"/>
    <property type="evidence" value="ECO:0007669"/>
    <property type="project" value="UniProtKB-ARBA"/>
</dbReference>
<dbReference type="SMART" id="SM00355">
    <property type="entry name" value="ZnF_C2H2"/>
    <property type="match status" value="5"/>
</dbReference>
<sequence>MAVWECGEFMKLLKEAEAGAEAYDKMEQHHEETNPAVEKATWTCDECPKTFQTKSGLVRHRRKHTGAYPYPCVECPKGFHSKVMLDDHKRIRHGARRSLCPCCNKSVCSYQGRKHHSNLHSDEIFECDHCDKKFNTRLYLQRHILTHSVTHSCDICFKKYSTKAHLKDHMRTHNSVFLSVPRMTVPSKQ</sequence>
<accession>A0A8J1TQZ0</accession>
<keyword evidence="5" id="KW-0863">Zinc-finger</keyword>
<evidence type="ECO:0000256" key="3">
    <source>
        <dbReference type="ARBA" id="ARBA00022723"/>
    </source>
</evidence>
<evidence type="ECO:0000256" key="10">
    <source>
        <dbReference type="ARBA" id="ARBA00023242"/>
    </source>
</evidence>
<evidence type="ECO:0000256" key="9">
    <source>
        <dbReference type="ARBA" id="ARBA00023163"/>
    </source>
</evidence>
<evidence type="ECO:0000256" key="1">
    <source>
        <dbReference type="ARBA" id="ARBA00004123"/>
    </source>
</evidence>
<evidence type="ECO:0000256" key="8">
    <source>
        <dbReference type="ARBA" id="ARBA00023125"/>
    </source>
</evidence>
<dbReference type="PROSITE" id="PS50157">
    <property type="entry name" value="ZINC_FINGER_C2H2_2"/>
    <property type="match status" value="4"/>
</dbReference>